<keyword evidence="3" id="KW-0813">Transport</keyword>
<name>A0ABT5TY07_9MICO</name>
<feature type="transmembrane region" description="Helical" evidence="8">
    <location>
        <begin position="264"/>
        <end position="285"/>
    </location>
</feature>
<dbReference type="Gene3D" id="1.20.1730.10">
    <property type="entry name" value="Sodium/glucose cotransporter"/>
    <property type="match status" value="1"/>
</dbReference>
<feature type="transmembrane region" description="Helical" evidence="8">
    <location>
        <begin position="305"/>
        <end position="324"/>
    </location>
</feature>
<reference evidence="9" key="1">
    <citation type="submission" date="2023-02" db="EMBL/GenBank/DDBJ databases">
        <title>Georgenia sp.10Sc9-8, isolated from a soil sample collected from the Taklamakan desert.</title>
        <authorList>
            <person name="Liu S."/>
        </authorList>
    </citation>
    <scope>NUCLEOTIDE SEQUENCE</scope>
    <source>
        <strain evidence="9">10Sc9-8</strain>
    </source>
</reference>
<feature type="transmembrane region" description="Helical" evidence="8">
    <location>
        <begin position="408"/>
        <end position="427"/>
    </location>
</feature>
<comment type="similarity">
    <text evidence="2 7">Belongs to the sodium:solute symporter (SSF) (TC 2.A.21) family.</text>
</comment>
<evidence type="ECO:0000256" key="7">
    <source>
        <dbReference type="RuleBase" id="RU362091"/>
    </source>
</evidence>
<dbReference type="Pfam" id="PF00474">
    <property type="entry name" value="SSF"/>
    <property type="match status" value="1"/>
</dbReference>
<dbReference type="InterPro" id="IPR050277">
    <property type="entry name" value="Sodium:Solute_Symporter"/>
</dbReference>
<evidence type="ECO:0000256" key="1">
    <source>
        <dbReference type="ARBA" id="ARBA00004141"/>
    </source>
</evidence>
<keyword evidence="4 8" id="KW-0812">Transmembrane</keyword>
<evidence type="ECO:0000256" key="4">
    <source>
        <dbReference type="ARBA" id="ARBA00022692"/>
    </source>
</evidence>
<evidence type="ECO:0000256" key="3">
    <source>
        <dbReference type="ARBA" id="ARBA00022448"/>
    </source>
</evidence>
<evidence type="ECO:0000313" key="9">
    <source>
        <dbReference type="EMBL" id="MDD9206154.1"/>
    </source>
</evidence>
<keyword evidence="6 8" id="KW-0472">Membrane</keyword>
<dbReference type="Proteomes" id="UP001165561">
    <property type="component" value="Unassembled WGS sequence"/>
</dbReference>
<dbReference type="InterPro" id="IPR001734">
    <property type="entry name" value="Na/solute_symporter"/>
</dbReference>
<dbReference type="EMBL" id="JARACI010000797">
    <property type="protein sequence ID" value="MDD9206154.1"/>
    <property type="molecule type" value="Genomic_DNA"/>
</dbReference>
<gene>
    <name evidence="9" type="ORF">PU560_06690</name>
</gene>
<proteinExistence type="inferred from homology"/>
<feature type="transmembrane region" description="Helical" evidence="8">
    <location>
        <begin position="149"/>
        <end position="168"/>
    </location>
</feature>
<feature type="transmembrane region" description="Helical" evidence="8">
    <location>
        <begin position="180"/>
        <end position="202"/>
    </location>
</feature>
<feature type="transmembrane region" description="Helical" evidence="8">
    <location>
        <begin position="442"/>
        <end position="463"/>
    </location>
</feature>
<evidence type="ECO:0000256" key="8">
    <source>
        <dbReference type="SAM" id="Phobius"/>
    </source>
</evidence>
<keyword evidence="5 8" id="KW-1133">Transmembrane helix</keyword>
<organism evidence="9 10">
    <name type="scientific">Georgenia halotolerans</name>
    <dbReference type="NCBI Taxonomy" id="3028317"/>
    <lineage>
        <taxon>Bacteria</taxon>
        <taxon>Bacillati</taxon>
        <taxon>Actinomycetota</taxon>
        <taxon>Actinomycetes</taxon>
        <taxon>Micrococcales</taxon>
        <taxon>Bogoriellaceae</taxon>
        <taxon>Georgenia</taxon>
    </lineage>
</organism>
<accession>A0ABT5TY07</accession>
<feature type="transmembrane region" description="Helical" evidence="8">
    <location>
        <begin position="222"/>
        <end position="244"/>
    </location>
</feature>
<protein>
    <submittedName>
        <fullName evidence="9">Sodium:solute symporter family protein</fullName>
    </submittedName>
</protein>
<evidence type="ECO:0000313" key="10">
    <source>
        <dbReference type="Proteomes" id="UP001165561"/>
    </source>
</evidence>
<feature type="transmembrane region" description="Helical" evidence="8">
    <location>
        <begin position="378"/>
        <end position="401"/>
    </location>
</feature>
<evidence type="ECO:0000256" key="5">
    <source>
        <dbReference type="ARBA" id="ARBA00022989"/>
    </source>
</evidence>
<feature type="transmembrane region" description="Helical" evidence="8">
    <location>
        <begin position="475"/>
        <end position="493"/>
    </location>
</feature>
<evidence type="ECO:0000256" key="6">
    <source>
        <dbReference type="ARBA" id="ARBA00023136"/>
    </source>
</evidence>
<keyword evidence="10" id="KW-1185">Reference proteome</keyword>
<dbReference type="InterPro" id="IPR038377">
    <property type="entry name" value="Na/Glc_symporter_sf"/>
</dbReference>
<feature type="transmembrane region" description="Helical" evidence="8">
    <location>
        <begin position="499"/>
        <end position="521"/>
    </location>
</feature>
<evidence type="ECO:0000256" key="2">
    <source>
        <dbReference type="ARBA" id="ARBA00006434"/>
    </source>
</evidence>
<feature type="transmembrane region" description="Helical" evidence="8">
    <location>
        <begin position="6"/>
        <end position="26"/>
    </location>
</feature>
<feature type="transmembrane region" description="Helical" evidence="8">
    <location>
        <begin position="354"/>
        <end position="372"/>
    </location>
</feature>
<feature type="transmembrane region" description="Helical" evidence="8">
    <location>
        <begin position="47"/>
        <end position="68"/>
    </location>
</feature>
<comment type="caution">
    <text evidence="9">The sequence shown here is derived from an EMBL/GenBank/DDBJ whole genome shotgun (WGS) entry which is preliminary data.</text>
</comment>
<dbReference type="PANTHER" id="PTHR48086:SF7">
    <property type="entry name" value="SODIUM-SOLUTE SYMPORTER-RELATED"/>
    <property type="match status" value="1"/>
</dbReference>
<feature type="transmembrane region" description="Helical" evidence="8">
    <location>
        <begin position="74"/>
        <end position="97"/>
    </location>
</feature>
<sequence length="543" mass="56612">MTAVGLWTIGLALAYTLFLVVGGRAARARAAQGGYFVGARSFRPATVAFCITGLFSGSSFIAILELSYRTGVSALWYGVAEIVQILLIALLLVVPLRKRLVVTVSGLIGDRFGRTARAVGGAITAFAFPMWSVATAIAFATALSAVTGLSVRAAVVVTALLLLAFLWGGGMQSVAFTQTANVAVFAIMLAVAAFAVLAQPGWQALVELSGTRPDLADVTGAGAPLIVAWFGTFVVNVILAQAAFQMAMSCRTPEEGRTGLVRAAWLAVPFIVLGVAVGVAAALTLPGEQLGLLGVARYITEVVPAPVAAVFFLGLWACAIGWGGPCQFSGATSLGRDVGSALNPRASQADLVRYTRWSLVLLTVLMIVFGFLRTEESAWWNVLAWTLRNGATLAPVLAVLFWPVATRLAALAALLVGFSAGLAWYQLGAWDPVTFHLGVHPVWVGMSLNVLTLLLVTLVHPPWAVTTEPSRRRRGGLALAGAAAVGTASALGWDTLHPLGLSGLALFTTVALLAAAAFVLVRERGAPVLRTTELVAAEPASAR</sequence>
<dbReference type="PROSITE" id="PS50283">
    <property type="entry name" value="NA_SOLUT_SYMP_3"/>
    <property type="match status" value="1"/>
</dbReference>
<feature type="transmembrane region" description="Helical" evidence="8">
    <location>
        <begin position="118"/>
        <end position="143"/>
    </location>
</feature>
<dbReference type="PANTHER" id="PTHR48086">
    <property type="entry name" value="SODIUM/PROLINE SYMPORTER-RELATED"/>
    <property type="match status" value="1"/>
</dbReference>
<comment type="subcellular location">
    <subcellularLocation>
        <location evidence="1">Membrane</location>
        <topology evidence="1">Multi-pass membrane protein</topology>
    </subcellularLocation>
</comment>